<reference evidence="15 16" key="2">
    <citation type="submission" date="2014-12" db="EMBL/GenBank/DDBJ databases">
        <authorList>
            <person name="Jaenicke S."/>
        </authorList>
    </citation>
    <scope>NUCLEOTIDE SEQUENCE [LARGE SCALE GENOMIC DNA]</scope>
</reference>
<dbReference type="NCBIfam" id="NF007013">
    <property type="entry name" value="PRK09477.1"/>
    <property type="match status" value="1"/>
</dbReference>
<feature type="transmembrane region" description="Helical" evidence="8">
    <location>
        <begin position="78"/>
        <end position="95"/>
    </location>
</feature>
<dbReference type="PANTHER" id="PTHR30176">
    <property type="entry name" value="FERREDOXIN-TYPE PROTEIN NAPH"/>
    <property type="match status" value="1"/>
</dbReference>
<feature type="transmembrane region" description="Helical" evidence="8">
    <location>
        <begin position="12"/>
        <end position="29"/>
    </location>
</feature>
<dbReference type="GO" id="GO:0005886">
    <property type="term" value="C:plasma membrane"/>
    <property type="evidence" value="ECO:0007669"/>
    <property type="project" value="TreeGrafter"/>
</dbReference>
<accession>A0A0K2XB91</accession>
<dbReference type="GO" id="GO:0046872">
    <property type="term" value="F:metal ion binding"/>
    <property type="evidence" value="ECO:0007669"/>
    <property type="project" value="UniProtKB-KW"/>
</dbReference>
<dbReference type="EMBL" id="CDMN01000070">
    <property type="protein sequence ID" value="CRF44997.1"/>
    <property type="molecule type" value="Genomic_DNA"/>
</dbReference>
<keyword evidence="6" id="KW-0408">Iron</keyword>
<evidence type="ECO:0000256" key="8">
    <source>
        <dbReference type="SAM" id="Phobius"/>
    </source>
</evidence>
<dbReference type="InterPro" id="IPR011886">
    <property type="entry name" value="NapH_MauN"/>
</dbReference>
<evidence type="ECO:0000256" key="3">
    <source>
        <dbReference type="ARBA" id="ARBA00022723"/>
    </source>
</evidence>
<dbReference type="EMBL" id="CDMG01000009">
    <property type="protein sequence ID" value="CRF53017.1"/>
    <property type="molecule type" value="Genomic_DNA"/>
</dbReference>
<dbReference type="InterPro" id="IPR017896">
    <property type="entry name" value="4Fe4S_Fe-S-bd"/>
</dbReference>
<dbReference type="Proteomes" id="UP000038622">
    <property type="component" value="Unassembled WGS sequence"/>
</dbReference>
<evidence type="ECO:0000256" key="7">
    <source>
        <dbReference type="ARBA" id="ARBA00023014"/>
    </source>
</evidence>
<keyword evidence="14" id="KW-1185">Reference proteome</keyword>
<dbReference type="Proteomes" id="UP000043437">
    <property type="component" value="Unassembled WGS sequence"/>
</dbReference>
<evidence type="ECO:0000256" key="6">
    <source>
        <dbReference type="ARBA" id="ARBA00023004"/>
    </source>
</evidence>
<dbReference type="GO" id="GO:0051539">
    <property type="term" value="F:4 iron, 4 sulfur cluster binding"/>
    <property type="evidence" value="ECO:0007669"/>
    <property type="project" value="UniProtKB-KW"/>
</dbReference>
<feature type="transmembrane region" description="Helical" evidence="8">
    <location>
        <begin position="115"/>
        <end position="133"/>
    </location>
</feature>
<dbReference type="EMBL" id="CDML01000038">
    <property type="protein sequence ID" value="CRF41399.1"/>
    <property type="molecule type" value="Genomic_DNA"/>
</dbReference>
<dbReference type="InterPro" id="IPR051684">
    <property type="entry name" value="Electron_Trans/Redox"/>
</dbReference>
<name>A0A0K2XB91_9HELI</name>
<keyword evidence="3" id="KW-0479">Metal-binding</keyword>
<evidence type="ECO:0000256" key="2">
    <source>
        <dbReference type="ARBA" id="ARBA00022485"/>
    </source>
</evidence>
<protein>
    <submittedName>
        <fullName evidence="11">Polyferredoxin NapH (Periplasmic nitrate reductase)</fullName>
    </submittedName>
</protein>
<evidence type="ECO:0000256" key="5">
    <source>
        <dbReference type="ARBA" id="ARBA00022982"/>
    </source>
</evidence>
<reference evidence="11" key="1">
    <citation type="submission" date="2014-12" db="EMBL/GenBank/DDBJ databases">
        <title>Whole genome sequences of four Staphylococcus schleiferi canine isolates.</title>
        <authorList>
            <person name="Misic A.M."/>
            <person name="Cain C."/>
            <person name="Morris D.O."/>
            <person name="Rankin S."/>
            <person name="Beiting D."/>
        </authorList>
    </citation>
    <scope>NUCLEOTIDE SEQUENCE</scope>
    <source>
        <strain evidence="10">ASB11</strain>
        <strain evidence="11">ASB13</strain>
        <strain evidence="13">ASB7</strain>
        <strain evidence="12">ASB9</strain>
    </source>
</reference>
<evidence type="ECO:0000313" key="12">
    <source>
        <dbReference type="EMBL" id="CRF44997.1"/>
    </source>
</evidence>
<feature type="domain" description="4Fe-4S ferredoxin-type" evidence="9">
    <location>
        <begin position="223"/>
        <end position="252"/>
    </location>
</feature>
<evidence type="ECO:0000259" key="9">
    <source>
        <dbReference type="PROSITE" id="PS51379"/>
    </source>
</evidence>
<dbReference type="RefSeq" id="WP_053940668.1">
    <property type="nucleotide sequence ID" value="NZ_BSWO01000001.1"/>
</dbReference>
<dbReference type="EMBL" id="CDMH01000006">
    <property type="protein sequence ID" value="CRF41984.1"/>
    <property type="molecule type" value="Genomic_DNA"/>
</dbReference>
<dbReference type="PROSITE" id="PS00198">
    <property type="entry name" value="4FE4S_FER_1"/>
    <property type="match status" value="2"/>
</dbReference>
<feature type="transmembrane region" description="Helical" evidence="8">
    <location>
        <begin position="49"/>
        <end position="71"/>
    </location>
</feature>
<evidence type="ECO:0000256" key="4">
    <source>
        <dbReference type="ARBA" id="ARBA00022737"/>
    </source>
</evidence>
<keyword evidence="1" id="KW-0813">Transport</keyword>
<evidence type="ECO:0000313" key="10">
    <source>
        <dbReference type="EMBL" id="CRF41399.1"/>
    </source>
</evidence>
<evidence type="ECO:0000256" key="1">
    <source>
        <dbReference type="ARBA" id="ARBA00022448"/>
    </source>
</evidence>
<keyword evidence="7" id="KW-0411">Iron-sulfur</keyword>
<reference evidence="14" key="3">
    <citation type="submission" date="2014-12" db="EMBL/GenBank/DDBJ databases">
        <authorList>
            <person name="Smet A."/>
        </authorList>
    </citation>
    <scope>NUCLEOTIDE SEQUENCE [LARGE SCALE GENOMIC DNA]</scope>
</reference>
<gene>
    <name evidence="10" type="ORF">HAL011_11930</name>
    <name evidence="11" type="ORF">HAL013_01330</name>
    <name evidence="13" type="ORF">HAL07_14820</name>
    <name evidence="12" type="ORF">HAL09_16280</name>
</gene>
<dbReference type="PANTHER" id="PTHR30176:SF3">
    <property type="entry name" value="FERREDOXIN-TYPE PROTEIN NAPH"/>
    <property type="match status" value="1"/>
</dbReference>
<sequence length="264" mass="29118">MRYLVLRRLVQGGILALFAGNTFILKGNLSASRLFNTIPLSDPFAALQVFLASLHVDITALLGALLVACIYGLFLGRAFCAWVCPVNIIVDFAAWVRRKLDFKGVHLGLPKNLRYILLALSLILSFALATPAFESVSFIGVIQRGIILGTASWLVVALLLFCVDAFLGDKIICSKLCPLGAFYALLSRYALLKVKHDAMRCTKCELCFEICPERQVLWMVGLKSVSVNSGECTRCGRCIEVCGDDALEFSILDLRGSFKKKDLW</sequence>
<feature type="domain" description="4Fe-4S ferredoxin-type" evidence="9">
    <location>
        <begin position="192"/>
        <end position="222"/>
    </location>
</feature>
<dbReference type="Proteomes" id="UP000045175">
    <property type="component" value="Unassembled WGS sequence"/>
</dbReference>
<evidence type="ECO:0000313" key="13">
    <source>
        <dbReference type="EMBL" id="CRF53017.1"/>
    </source>
</evidence>
<evidence type="ECO:0000313" key="16">
    <source>
        <dbReference type="Proteomes" id="UP000043437"/>
    </source>
</evidence>
<dbReference type="Pfam" id="PF13237">
    <property type="entry name" value="Fer4_10"/>
    <property type="match status" value="1"/>
</dbReference>
<keyword evidence="8" id="KW-0812">Transmembrane</keyword>
<keyword evidence="8" id="KW-0472">Membrane</keyword>
<proteinExistence type="predicted"/>
<keyword evidence="4" id="KW-0677">Repeat</keyword>
<dbReference type="GeneID" id="82132399"/>
<dbReference type="Pfam" id="PF12801">
    <property type="entry name" value="Fer4_5"/>
    <property type="match status" value="2"/>
</dbReference>
<dbReference type="InterPro" id="IPR017900">
    <property type="entry name" value="4Fe4S_Fe_S_CS"/>
</dbReference>
<evidence type="ECO:0000313" key="17">
    <source>
        <dbReference type="Proteomes" id="UP000045175"/>
    </source>
</evidence>
<dbReference type="SUPFAM" id="SSF54862">
    <property type="entry name" value="4Fe-4S ferredoxins"/>
    <property type="match status" value="1"/>
</dbReference>
<keyword evidence="2" id="KW-0004">4Fe-4S</keyword>
<dbReference type="STRING" id="1578720.HAL011_11930"/>
<dbReference type="AlphaFoldDB" id="A0A0K2XB91"/>
<dbReference type="OrthoDB" id="9784262at2"/>
<evidence type="ECO:0000313" key="11">
    <source>
        <dbReference type="EMBL" id="CRF41984.1"/>
    </source>
</evidence>
<dbReference type="Proteomes" id="UP000041394">
    <property type="component" value="Unassembled WGS sequence"/>
</dbReference>
<dbReference type="PROSITE" id="PS51379">
    <property type="entry name" value="4FE4S_FER_2"/>
    <property type="match status" value="2"/>
</dbReference>
<dbReference type="Gene3D" id="3.30.70.20">
    <property type="match status" value="1"/>
</dbReference>
<keyword evidence="5" id="KW-0249">Electron transport</keyword>
<evidence type="ECO:0000313" key="14">
    <source>
        <dbReference type="Proteomes" id="UP000038622"/>
    </source>
</evidence>
<keyword evidence="8" id="KW-1133">Transmembrane helix</keyword>
<organism evidence="11 17">
    <name type="scientific">Helicobacter ailurogastricus</name>
    <dbReference type="NCBI Taxonomy" id="1578720"/>
    <lineage>
        <taxon>Bacteria</taxon>
        <taxon>Pseudomonadati</taxon>
        <taxon>Campylobacterota</taxon>
        <taxon>Epsilonproteobacteria</taxon>
        <taxon>Campylobacterales</taxon>
        <taxon>Helicobacteraceae</taxon>
        <taxon>Helicobacter</taxon>
    </lineage>
</organism>
<evidence type="ECO:0000313" key="15">
    <source>
        <dbReference type="Proteomes" id="UP000041394"/>
    </source>
</evidence>
<feature type="transmembrane region" description="Helical" evidence="8">
    <location>
        <begin position="145"/>
        <end position="167"/>
    </location>
</feature>
<dbReference type="NCBIfam" id="TIGR02163">
    <property type="entry name" value="napH"/>
    <property type="match status" value="1"/>
</dbReference>